<dbReference type="InterPro" id="IPR027417">
    <property type="entry name" value="P-loop_NTPase"/>
</dbReference>
<evidence type="ECO:0000313" key="2">
    <source>
        <dbReference type="Proteomes" id="UP000194664"/>
    </source>
</evidence>
<organism evidence="1 2">
    <name type="scientific">Marivivens niveibacter</name>
    <dbReference type="NCBI Taxonomy" id="1930667"/>
    <lineage>
        <taxon>Bacteria</taxon>
        <taxon>Pseudomonadati</taxon>
        <taxon>Pseudomonadota</taxon>
        <taxon>Alphaproteobacteria</taxon>
        <taxon>Rhodobacterales</taxon>
        <taxon>Paracoccaceae</taxon>
        <taxon>Marivivens group</taxon>
        <taxon>Marivivens</taxon>
    </lineage>
</organism>
<comment type="caution">
    <text evidence="1">The sequence shown here is derived from an EMBL/GenBank/DDBJ whole genome shotgun (WGS) entry which is preliminary data.</text>
</comment>
<dbReference type="AlphaFoldDB" id="A0A251WUY3"/>
<gene>
    <name evidence="1" type="ORF">BVC71_14100</name>
</gene>
<keyword evidence="2" id="KW-1185">Reference proteome</keyword>
<sequence>MTHRFDKKYPNLKGTVFIVTYGRSGSTLLQNLLMTMPDTVIRGENHNVMECIWGAARRIRQTRFSWGAEPKGPEHPWHGAHEMRPVRFGAAMVDAFVDNVIVPPPSVRWMGFKEIRYNALGDDFPMMLDFMHHHFKNARFIFNSRDRHDVVKSAWWRDWDQAKVFDLVNQMDARFADYAQRYPERAIQTNYADFCDDPRGLEPVFEWLGEPLEVDKTHKVLAQRLHH</sequence>
<dbReference type="OrthoDB" id="4169204at2"/>
<evidence type="ECO:0008006" key="3">
    <source>
        <dbReference type="Google" id="ProtNLM"/>
    </source>
</evidence>
<dbReference type="SUPFAM" id="SSF52540">
    <property type="entry name" value="P-loop containing nucleoside triphosphate hydrolases"/>
    <property type="match status" value="1"/>
</dbReference>
<dbReference type="EMBL" id="MSPP01000006">
    <property type="protein sequence ID" value="OUD08300.1"/>
    <property type="molecule type" value="Genomic_DNA"/>
</dbReference>
<name>A0A251WUY3_9RHOB</name>
<dbReference type="Gene3D" id="3.40.50.300">
    <property type="entry name" value="P-loop containing nucleotide triphosphate hydrolases"/>
    <property type="match status" value="1"/>
</dbReference>
<accession>A0A251WUY3</accession>
<dbReference type="RefSeq" id="WP_086452332.1">
    <property type="nucleotide sequence ID" value="NZ_MSPP01000006.1"/>
</dbReference>
<evidence type="ECO:0000313" key="1">
    <source>
        <dbReference type="EMBL" id="OUD08300.1"/>
    </source>
</evidence>
<dbReference type="Proteomes" id="UP000194664">
    <property type="component" value="Unassembled WGS sequence"/>
</dbReference>
<reference evidence="1 2" key="1">
    <citation type="submission" date="2016-12" db="EMBL/GenBank/DDBJ databases">
        <title>The draft genome sequence of HSLHS2.</title>
        <authorList>
            <person name="Hu D."/>
            <person name="Wang L."/>
            <person name="Shao Z."/>
        </authorList>
    </citation>
    <scope>NUCLEOTIDE SEQUENCE [LARGE SCALE GENOMIC DNA]</scope>
    <source>
        <strain evidence="1">MCCC 1A06712</strain>
    </source>
</reference>
<protein>
    <recommendedName>
        <fullName evidence="3">Sulfotransferase family protein</fullName>
    </recommendedName>
</protein>
<proteinExistence type="predicted"/>
<dbReference type="Pfam" id="PF13469">
    <property type="entry name" value="Sulfotransfer_3"/>
    <property type="match status" value="1"/>
</dbReference>